<feature type="transmembrane region" description="Helical" evidence="1">
    <location>
        <begin position="245"/>
        <end position="268"/>
    </location>
</feature>
<organism evidence="2 3">
    <name type="scientific">Dermatophagoides pteronyssinus</name>
    <name type="common">European house dust mite</name>
    <dbReference type="NCBI Taxonomy" id="6956"/>
    <lineage>
        <taxon>Eukaryota</taxon>
        <taxon>Metazoa</taxon>
        <taxon>Ecdysozoa</taxon>
        <taxon>Arthropoda</taxon>
        <taxon>Chelicerata</taxon>
        <taxon>Arachnida</taxon>
        <taxon>Acari</taxon>
        <taxon>Acariformes</taxon>
        <taxon>Sarcoptiformes</taxon>
        <taxon>Astigmata</taxon>
        <taxon>Psoroptidia</taxon>
        <taxon>Analgoidea</taxon>
        <taxon>Pyroglyphidae</taxon>
        <taxon>Dermatophagoidinae</taxon>
        <taxon>Dermatophagoides</taxon>
    </lineage>
</organism>
<protein>
    <submittedName>
        <fullName evidence="3">Uncharacterized protein LOC113794359</fullName>
    </submittedName>
</protein>
<evidence type="ECO:0000313" key="3">
    <source>
        <dbReference type="RefSeq" id="XP_027200279.1"/>
    </source>
</evidence>
<keyword evidence="1" id="KW-1133">Transmembrane helix</keyword>
<keyword evidence="2" id="KW-1185">Reference proteome</keyword>
<dbReference type="RefSeq" id="XP_027200279.1">
    <property type="nucleotide sequence ID" value="XM_027344478.1"/>
</dbReference>
<dbReference type="KEGG" id="dpte:113794359"/>
<feature type="transmembrane region" description="Helical" evidence="1">
    <location>
        <begin position="101"/>
        <end position="121"/>
    </location>
</feature>
<keyword evidence="1" id="KW-0472">Membrane</keyword>
<feature type="transmembrane region" description="Helical" evidence="1">
    <location>
        <begin position="52"/>
        <end position="75"/>
    </location>
</feature>
<dbReference type="AlphaFoldDB" id="A0A6P6Y6Y1"/>
<proteinExistence type="predicted"/>
<feature type="transmembrane region" description="Helical" evidence="1">
    <location>
        <begin position="12"/>
        <end position="31"/>
    </location>
</feature>
<sequence>MAISIIPELPKNVRFVTIFQRGFVYLKYFLFRLQFTLEDYQNKNIQWTWKTFRITFMLTSMTLTAIFCLGLLTLFPKDHPFMSFHNIETILETDRMIAYRLYIINGIATIAIAYYWAIIFYKENLITLKESILSMFAFGLIVTDLTYLIGQLFMTILLFIIFVIELFQVKLGELYKFVQKMFDHYSTYNGLKTIFWNQFQNKYVKLYAEIVDFNNSFDVMLFYIETVSKSSIIISCMFYSKQKEISQYCIMVIVSLMSTFICVTILYSRVARLPSYNRRCCKSIMNWLARTQWSSQESKFHSSMIINSMIIKSIFFAQVISENKLGFTCGHLFFITKFKYIQLIILNMLLIILFYQKICINGSF</sequence>
<reference evidence="3" key="1">
    <citation type="submission" date="2025-08" db="UniProtKB">
        <authorList>
            <consortium name="RefSeq"/>
        </authorList>
    </citation>
    <scope>IDENTIFICATION</scope>
    <source>
        <strain evidence="3">Airmid</strain>
    </source>
</reference>
<gene>
    <name evidence="3" type="primary">LOC113794359</name>
</gene>
<dbReference type="Proteomes" id="UP000515146">
    <property type="component" value="Unplaced"/>
</dbReference>
<feature type="transmembrane region" description="Helical" evidence="1">
    <location>
        <begin position="133"/>
        <end position="164"/>
    </location>
</feature>
<dbReference type="InParanoid" id="A0A6P6Y6Y1"/>
<keyword evidence="1" id="KW-0812">Transmembrane</keyword>
<feature type="transmembrane region" description="Helical" evidence="1">
    <location>
        <begin position="340"/>
        <end position="360"/>
    </location>
</feature>
<evidence type="ECO:0000313" key="2">
    <source>
        <dbReference type="Proteomes" id="UP000515146"/>
    </source>
</evidence>
<name>A0A6P6Y6Y1_DERPT</name>
<evidence type="ECO:0000256" key="1">
    <source>
        <dbReference type="SAM" id="Phobius"/>
    </source>
</evidence>
<accession>A0A6P6Y6Y1</accession>